<dbReference type="GO" id="GO:0006747">
    <property type="term" value="P:FAD biosynthetic process"/>
    <property type="evidence" value="ECO:0007669"/>
    <property type="project" value="TreeGrafter"/>
</dbReference>
<reference evidence="15 16" key="1">
    <citation type="journal article" date="2019" name="Nat. Ecol. Evol.">
        <title>Megaphylogeny resolves global patterns of mushroom evolution.</title>
        <authorList>
            <person name="Varga T."/>
            <person name="Krizsan K."/>
            <person name="Foldi C."/>
            <person name="Dima B."/>
            <person name="Sanchez-Garcia M."/>
            <person name="Sanchez-Ramirez S."/>
            <person name="Szollosi G.J."/>
            <person name="Szarkandi J.G."/>
            <person name="Papp V."/>
            <person name="Albert L."/>
            <person name="Andreopoulos W."/>
            <person name="Angelini C."/>
            <person name="Antonin V."/>
            <person name="Barry K.W."/>
            <person name="Bougher N.L."/>
            <person name="Buchanan P."/>
            <person name="Buyck B."/>
            <person name="Bense V."/>
            <person name="Catcheside P."/>
            <person name="Chovatia M."/>
            <person name="Cooper J."/>
            <person name="Damon W."/>
            <person name="Desjardin D."/>
            <person name="Finy P."/>
            <person name="Geml J."/>
            <person name="Haridas S."/>
            <person name="Hughes K."/>
            <person name="Justo A."/>
            <person name="Karasinski D."/>
            <person name="Kautmanova I."/>
            <person name="Kiss B."/>
            <person name="Kocsube S."/>
            <person name="Kotiranta H."/>
            <person name="LaButti K.M."/>
            <person name="Lechner B.E."/>
            <person name="Liimatainen K."/>
            <person name="Lipzen A."/>
            <person name="Lukacs Z."/>
            <person name="Mihaltcheva S."/>
            <person name="Morgado L.N."/>
            <person name="Niskanen T."/>
            <person name="Noordeloos M.E."/>
            <person name="Ohm R.A."/>
            <person name="Ortiz-Santana B."/>
            <person name="Ovrebo C."/>
            <person name="Racz N."/>
            <person name="Riley R."/>
            <person name="Savchenko A."/>
            <person name="Shiryaev A."/>
            <person name="Soop K."/>
            <person name="Spirin V."/>
            <person name="Szebenyi C."/>
            <person name="Tomsovsky M."/>
            <person name="Tulloss R.E."/>
            <person name="Uehling J."/>
            <person name="Grigoriev I.V."/>
            <person name="Vagvolgyi C."/>
            <person name="Papp T."/>
            <person name="Martin F.M."/>
            <person name="Miettinen O."/>
            <person name="Hibbett D.S."/>
            <person name="Nagy L.G."/>
        </authorList>
    </citation>
    <scope>NUCLEOTIDE SEQUENCE [LARGE SCALE GENOMIC DNA]</scope>
    <source>
        <strain evidence="15 16">OMC1185</strain>
    </source>
</reference>
<keyword evidence="15" id="KW-0378">Hydrolase</keyword>
<evidence type="ECO:0000256" key="7">
    <source>
        <dbReference type="ARBA" id="ARBA00022741"/>
    </source>
</evidence>
<evidence type="ECO:0000256" key="4">
    <source>
        <dbReference type="ARBA" id="ARBA00022643"/>
    </source>
</evidence>
<keyword evidence="7" id="KW-0547">Nucleotide-binding</keyword>
<accession>A0A5C3N9Q6</accession>
<dbReference type="PANTHER" id="PTHR23293">
    <property type="entry name" value="FAD SYNTHETASE-RELATED FMN ADENYLYLTRANSFERASE"/>
    <property type="match status" value="1"/>
</dbReference>
<keyword evidence="5" id="KW-0808">Transferase</keyword>
<dbReference type="Pfam" id="PF01507">
    <property type="entry name" value="PAPS_reduct"/>
    <property type="match status" value="1"/>
</dbReference>
<dbReference type="PANTHER" id="PTHR23293:SF9">
    <property type="entry name" value="FAD SYNTHASE"/>
    <property type="match status" value="1"/>
</dbReference>
<evidence type="ECO:0000256" key="6">
    <source>
        <dbReference type="ARBA" id="ARBA00022695"/>
    </source>
</evidence>
<dbReference type="EC" id="2.7.7.2" evidence="2"/>
<evidence type="ECO:0000256" key="11">
    <source>
        <dbReference type="ARBA" id="ARBA00031871"/>
    </source>
</evidence>
<comment type="catalytic activity">
    <reaction evidence="12">
        <text>FMN + ATP + H(+) = FAD + diphosphate</text>
        <dbReference type="Rhea" id="RHEA:17237"/>
        <dbReference type="ChEBI" id="CHEBI:15378"/>
        <dbReference type="ChEBI" id="CHEBI:30616"/>
        <dbReference type="ChEBI" id="CHEBI:33019"/>
        <dbReference type="ChEBI" id="CHEBI:57692"/>
        <dbReference type="ChEBI" id="CHEBI:58210"/>
        <dbReference type="EC" id="2.7.7.2"/>
    </reaction>
</comment>
<name>A0A5C3N9Q6_9AGAM</name>
<dbReference type="Gene3D" id="3.40.50.620">
    <property type="entry name" value="HUPs"/>
    <property type="match status" value="1"/>
</dbReference>
<dbReference type="InterPro" id="IPR014729">
    <property type="entry name" value="Rossmann-like_a/b/a_fold"/>
</dbReference>
<keyword evidence="6" id="KW-0548">Nucleotidyltransferase</keyword>
<dbReference type="GO" id="GO:0003919">
    <property type="term" value="F:FMN adenylyltransferase activity"/>
    <property type="evidence" value="ECO:0007669"/>
    <property type="project" value="UniProtKB-EC"/>
</dbReference>
<evidence type="ECO:0000313" key="15">
    <source>
        <dbReference type="EMBL" id="TFK53176.1"/>
    </source>
</evidence>
<evidence type="ECO:0000256" key="3">
    <source>
        <dbReference type="ARBA" id="ARBA00022630"/>
    </source>
</evidence>
<keyword evidence="4" id="KW-0288">FMN</keyword>
<dbReference type="GO" id="GO:0016787">
    <property type="term" value="F:hydrolase activity"/>
    <property type="evidence" value="ECO:0007669"/>
    <property type="project" value="UniProtKB-KW"/>
</dbReference>
<evidence type="ECO:0000256" key="5">
    <source>
        <dbReference type="ARBA" id="ARBA00022679"/>
    </source>
</evidence>
<protein>
    <recommendedName>
        <fullName evidence="2">FAD synthase</fullName>
        <ecNumber evidence="2">2.7.7.2</ecNumber>
    </recommendedName>
    <alternativeName>
        <fullName evidence="10">FAD pyrophosphorylase</fullName>
    </alternativeName>
    <alternativeName>
        <fullName evidence="11">FMN adenylyltransferase</fullName>
    </alternativeName>
</protein>
<evidence type="ECO:0000313" key="16">
    <source>
        <dbReference type="Proteomes" id="UP000305948"/>
    </source>
</evidence>
<evidence type="ECO:0000256" key="1">
    <source>
        <dbReference type="ARBA" id="ARBA00004726"/>
    </source>
</evidence>
<feature type="domain" description="Phosphoadenosine phosphosulphate reductase" evidence="14">
    <location>
        <begin position="43"/>
        <end position="227"/>
    </location>
</feature>
<dbReference type="CDD" id="cd23948">
    <property type="entry name" value="FAD_synthase"/>
    <property type="match status" value="1"/>
</dbReference>
<evidence type="ECO:0000256" key="12">
    <source>
        <dbReference type="ARBA" id="ARBA00049494"/>
    </source>
</evidence>
<keyword evidence="9" id="KW-0067">ATP-binding</keyword>
<dbReference type="Proteomes" id="UP000305948">
    <property type="component" value="Unassembled WGS sequence"/>
</dbReference>
<dbReference type="SUPFAM" id="SSF52402">
    <property type="entry name" value="Adenine nucleotide alpha hydrolases-like"/>
    <property type="match status" value="1"/>
</dbReference>
<evidence type="ECO:0000256" key="10">
    <source>
        <dbReference type="ARBA" id="ARBA00031145"/>
    </source>
</evidence>
<evidence type="ECO:0000256" key="2">
    <source>
        <dbReference type="ARBA" id="ARBA00012393"/>
    </source>
</evidence>
<feature type="region of interest" description="Disordered" evidence="13">
    <location>
        <begin position="108"/>
        <end position="136"/>
    </location>
</feature>
<keyword evidence="8" id="KW-0274">FAD</keyword>
<dbReference type="OrthoDB" id="270728at2759"/>
<comment type="pathway">
    <text evidence="1">Cofactor biosynthesis; FAD biosynthesis; FAD from FMN: step 1/1.</text>
</comment>
<dbReference type="STRING" id="5364.A0A5C3N9Q6"/>
<keyword evidence="16" id="KW-1185">Reference proteome</keyword>
<gene>
    <name evidence="15" type="ORF">OE88DRAFT_1807057</name>
</gene>
<keyword evidence="3" id="KW-0285">Flavoprotein</keyword>
<dbReference type="InterPro" id="IPR002500">
    <property type="entry name" value="PAPS_reduct_dom"/>
</dbReference>
<evidence type="ECO:0000256" key="13">
    <source>
        <dbReference type="SAM" id="MobiDB-lite"/>
    </source>
</evidence>
<evidence type="ECO:0000256" key="9">
    <source>
        <dbReference type="ARBA" id="ARBA00022840"/>
    </source>
</evidence>
<dbReference type="AlphaFoldDB" id="A0A5C3N9Q6"/>
<proteinExistence type="predicted"/>
<dbReference type="EMBL" id="ML213508">
    <property type="protein sequence ID" value="TFK53176.1"/>
    <property type="molecule type" value="Genomic_DNA"/>
</dbReference>
<evidence type="ECO:0000259" key="14">
    <source>
        <dbReference type="Pfam" id="PF01507"/>
    </source>
</evidence>
<dbReference type="GO" id="GO:0005524">
    <property type="term" value="F:ATP binding"/>
    <property type="evidence" value="ECO:0007669"/>
    <property type="project" value="UniProtKB-KW"/>
</dbReference>
<evidence type="ECO:0000256" key="8">
    <source>
        <dbReference type="ARBA" id="ARBA00022827"/>
    </source>
</evidence>
<sequence>MENRNIAKEVYDLAESSSSVAHRVKEAVRVIEDVLDEYGEDRVSISFNGGKDCTVLLHLYVGVLARRSSSRRKNIPAVYIPLPSPFPALETFIADTARAYSLDLFHSEPPDEQQPVESVPKSVVNTPATEDLPKQKGGEGMRMALKLYKEKFPNVEAILVGTRKGDPHGAILQYRNPCDPGWPRFERVHPIINWSYNDVWVFLRTLKIPYCSLYDEGYTSIGSTYNTFPNPALKIQPSCSTLPPLTNGTGTSTPRSLPEHAALVTLSSDPTTTCFPEANSGEFATLSIDPSSTCFADSTACGDAPLLNGSGSGLSQSTMEVRYRPAYELVDESLERAGRGSAIAGP</sequence>
<organism evidence="15 16">
    <name type="scientific">Heliocybe sulcata</name>
    <dbReference type="NCBI Taxonomy" id="5364"/>
    <lineage>
        <taxon>Eukaryota</taxon>
        <taxon>Fungi</taxon>
        <taxon>Dikarya</taxon>
        <taxon>Basidiomycota</taxon>
        <taxon>Agaricomycotina</taxon>
        <taxon>Agaricomycetes</taxon>
        <taxon>Gloeophyllales</taxon>
        <taxon>Gloeophyllaceae</taxon>
        <taxon>Heliocybe</taxon>
    </lineage>
</organism>